<dbReference type="SUPFAM" id="SSF55945">
    <property type="entry name" value="TATA-box binding protein-like"/>
    <property type="match status" value="1"/>
</dbReference>
<keyword evidence="5" id="KW-0234">DNA repair</keyword>
<dbReference type="PANTHER" id="PTHR10242">
    <property type="entry name" value="8-OXOGUANINE DNA GLYCOSYLASE"/>
    <property type="match status" value="1"/>
</dbReference>
<keyword evidence="6" id="KW-0456">Lyase</keyword>
<dbReference type="PANTHER" id="PTHR10242:SF2">
    <property type="entry name" value="N-GLYCOSYLASE_DNA LYASE"/>
    <property type="match status" value="1"/>
</dbReference>
<protein>
    <recommendedName>
        <fullName evidence="2">DNA-(apurinic or apyrimidinic site) lyase</fullName>
        <ecNumber evidence="2">4.2.99.18</ecNumber>
    </recommendedName>
</protein>
<evidence type="ECO:0000256" key="9">
    <source>
        <dbReference type="ARBA" id="ARBA00044632"/>
    </source>
</evidence>
<evidence type="ECO:0000256" key="6">
    <source>
        <dbReference type="ARBA" id="ARBA00023239"/>
    </source>
</evidence>
<dbReference type="SMART" id="SM00478">
    <property type="entry name" value="ENDO3c"/>
    <property type="match status" value="1"/>
</dbReference>
<evidence type="ECO:0000256" key="4">
    <source>
        <dbReference type="ARBA" id="ARBA00022801"/>
    </source>
</evidence>
<dbReference type="SUPFAM" id="SSF48150">
    <property type="entry name" value="DNA-glycosylase"/>
    <property type="match status" value="1"/>
</dbReference>
<feature type="domain" description="HhH-GPD" evidence="10">
    <location>
        <begin position="110"/>
        <end position="263"/>
    </location>
</feature>
<dbReference type="InterPro" id="IPR011257">
    <property type="entry name" value="DNA_glycosylase"/>
</dbReference>
<dbReference type="Proteomes" id="UP000775877">
    <property type="component" value="Unassembled WGS sequence"/>
</dbReference>
<dbReference type="GO" id="GO:0003684">
    <property type="term" value="F:damaged DNA binding"/>
    <property type="evidence" value="ECO:0007669"/>
    <property type="project" value="InterPro"/>
</dbReference>
<keyword evidence="8" id="KW-0326">Glycosidase</keyword>
<evidence type="ECO:0000256" key="1">
    <source>
        <dbReference type="ARBA" id="ARBA00010679"/>
    </source>
</evidence>
<evidence type="ECO:0000256" key="3">
    <source>
        <dbReference type="ARBA" id="ARBA00022763"/>
    </source>
</evidence>
<dbReference type="Pfam" id="PF07934">
    <property type="entry name" value="OGG_N"/>
    <property type="match status" value="1"/>
</dbReference>
<evidence type="ECO:0000313" key="12">
    <source>
        <dbReference type="Proteomes" id="UP000775877"/>
    </source>
</evidence>
<dbReference type="InterPro" id="IPR023170">
    <property type="entry name" value="HhH_base_excis_C"/>
</dbReference>
<dbReference type="GO" id="GO:0140078">
    <property type="term" value="F:class I DNA-(apurinic or apyrimidinic site) endonuclease activity"/>
    <property type="evidence" value="ECO:0007669"/>
    <property type="project" value="UniProtKB-EC"/>
</dbReference>
<dbReference type="EC" id="4.2.99.18" evidence="2"/>
<keyword evidence="3" id="KW-0227">DNA damage</keyword>
<evidence type="ECO:0000259" key="10">
    <source>
        <dbReference type="SMART" id="SM00478"/>
    </source>
</evidence>
<comment type="catalytic activity">
    <reaction evidence="9">
        <text>2'-deoxyribonucleotide-(2'-deoxyribose 5'-phosphate)-2'-deoxyribonucleotide-DNA = a 3'-end 2'-deoxyribonucleotide-(2,3-dehydro-2,3-deoxyribose 5'-phosphate)-DNA + a 5'-end 5'-phospho-2'-deoxyribonucleoside-DNA + H(+)</text>
        <dbReference type="Rhea" id="RHEA:66592"/>
        <dbReference type="Rhea" id="RHEA-COMP:13180"/>
        <dbReference type="Rhea" id="RHEA-COMP:16897"/>
        <dbReference type="Rhea" id="RHEA-COMP:17067"/>
        <dbReference type="ChEBI" id="CHEBI:15378"/>
        <dbReference type="ChEBI" id="CHEBI:136412"/>
        <dbReference type="ChEBI" id="CHEBI:157695"/>
        <dbReference type="ChEBI" id="CHEBI:167181"/>
        <dbReference type="EC" id="4.2.99.18"/>
    </reaction>
</comment>
<organism evidence="11 12">
    <name type="scientific">Candidatus Dojkabacteria bacterium</name>
    <dbReference type="NCBI Taxonomy" id="2099670"/>
    <lineage>
        <taxon>Bacteria</taxon>
        <taxon>Candidatus Dojkabacteria</taxon>
    </lineage>
</organism>
<keyword evidence="4" id="KW-0378">Hydrolase</keyword>
<dbReference type="Gene3D" id="1.10.1670.10">
    <property type="entry name" value="Helix-hairpin-Helix base-excision DNA repair enzymes (C-terminal)"/>
    <property type="match status" value="1"/>
</dbReference>
<keyword evidence="7" id="KW-0511">Multifunctional enzyme</keyword>
<evidence type="ECO:0000256" key="7">
    <source>
        <dbReference type="ARBA" id="ARBA00023268"/>
    </source>
</evidence>
<evidence type="ECO:0000256" key="8">
    <source>
        <dbReference type="ARBA" id="ARBA00023295"/>
    </source>
</evidence>
<dbReference type="CDD" id="cd00056">
    <property type="entry name" value="ENDO3c"/>
    <property type="match status" value="1"/>
</dbReference>
<comment type="similarity">
    <text evidence="1">Belongs to the type-1 OGG1 family.</text>
</comment>
<dbReference type="InterPro" id="IPR052054">
    <property type="entry name" value="Oxidative_DNA_repair_enzyme"/>
</dbReference>
<dbReference type="GO" id="GO:0008534">
    <property type="term" value="F:oxidized purine nucleobase lesion DNA N-glycosylase activity"/>
    <property type="evidence" value="ECO:0007669"/>
    <property type="project" value="InterPro"/>
</dbReference>
<gene>
    <name evidence="11" type="ORF">KC678_02300</name>
</gene>
<dbReference type="InterPro" id="IPR003265">
    <property type="entry name" value="HhH-GPD_domain"/>
</dbReference>
<dbReference type="Gene3D" id="3.30.310.260">
    <property type="match status" value="1"/>
</dbReference>
<name>A0A955I8V3_9BACT</name>
<comment type="caution">
    <text evidence="11">The sequence shown here is derived from an EMBL/GenBank/DDBJ whole genome shotgun (WGS) entry which is preliminary data.</text>
</comment>
<accession>A0A955I8V3</accession>
<reference evidence="11" key="1">
    <citation type="submission" date="2020-04" db="EMBL/GenBank/DDBJ databases">
        <authorList>
            <person name="Zhang T."/>
        </authorList>
    </citation>
    <scope>NUCLEOTIDE SEQUENCE</scope>
    <source>
        <strain evidence="11">HKST-UBA13</strain>
    </source>
</reference>
<evidence type="ECO:0000256" key="5">
    <source>
        <dbReference type="ARBA" id="ARBA00023204"/>
    </source>
</evidence>
<dbReference type="EMBL" id="JAGQLJ010000045">
    <property type="protein sequence ID" value="MCA9381070.1"/>
    <property type="molecule type" value="Genomic_DNA"/>
</dbReference>
<evidence type="ECO:0000313" key="11">
    <source>
        <dbReference type="EMBL" id="MCA9381070.1"/>
    </source>
</evidence>
<reference evidence="11" key="2">
    <citation type="journal article" date="2021" name="Microbiome">
        <title>Successional dynamics and alternative stable states in a saline activated sludge microbial community over 9 years.</title>
        <authorList>
            <person name="Wang Y."/>
            <person name="Ye J."/>
            <person name="Ju F."/>
            <person name="Liu L."/>
            <person name="Boyd J.A."/>
            <person name="Deng Y."/>
            <person name="Parks D.H."/>
            <person name="Jiang X."/>
            <person name="Yin X."/>
            <person name="Woodcroft B.J."/>
            <person name="Tyson G.W."/>
            <person name="Hugenholtz P."/>
            <person name="Polz M.F."/>
            <person name="Zhang T."/>
        </authorList>
    </citation>
    <scope>NUCLEOTIDE SEQUENCE</scope>
    <source>
        <strain evidence="11">HKST-UBA13</strain>
    </source>
</reference>
<dbReference type="InterPro" id="IPR012904">
    <property type="entry name" value="OGG_N"/>
</dbReference>
<sequence length="272" mass="31971">MNKFNYIHLDVTKTLSSGQTFLWEEDPKIGYIGHFTDKIIILNNKKNKWFWQTYPDKDNFEFIESYFNLDYVFDESYLLNDSILTKAYDKYKGTHILKQPLEETVLSFILASNKSIKAIKTSLNKLMKMQNKSIQTDFGDSLLFPSAEYINLIEINKLAKSGSGYRTKYLKDAAFRLTSERLDLTQNSFKTRNKLKEFLGIGDKIADCILTFSVGHKDITPIDRWSERIITDLYNQELPKKYEDKRKWFKNKFNENTALAGQILFEYIRNST</sequence>
<dbReference type="GO" id="GO:0006289">
    <property type="term" value="P:nucleotide-excision repair"/>
    <property type="evidence" value="ECO:0007669"/>
    <property type="project" value="InterPro"/>
</dbReference>
<dbReference type="Gene3D" id="1.10.340.30">
    <property type="entry name" value="Hypothetical protein, domain 2"/>
    <property type="match status" value="1"/>
</dbReference>
<proteinExistence type="inferred from homology"/>
<dbReference type="AlphaFoldDB" id="A0A955I8V3"/>
<dbReference type="GO" id="GO:0006284">
    <property type="term" value="P:base-excision repair"/>
    <property type="evidence" value="ECO:0007669"/>
    <property type="project" value="InterPro"/>
</dbReference>
<evidence type="ECO:0000256" key="2">
    <source>
        <dbReference type="ARBA" id="ARBA00012720"/>
    </source>
</evidence>